<evidence type="ECO:0000313" key="2">
    <source>
        <dbReference type="EMBL" id="BFO71284.1"/>
    </source>
</evidence>
<gene>
    <name evidence="2" type="ORF">GTC17253_12500</name>
</gene>
<reference evidence="2" key="1">
    <citation type="submission" date="2024-07" db="EMBL/GenBank/DDBJ databases">
        <title>Complete genome sequence of Prevotella sp. YM-2024 GTC17253.</title>
        <authorList>
            <person name="Hayashi M."/>
            <person name="Muto Y."/>
            <person name="Tanaka K."/>
            <person name="Niwa H."/>
        </authorList>
    </citation>
    <scope>NUCLEOTIDE SEQUENCE</scope>
    <source>
        <strain evidence="2">GTC17253</strain>
    </source>
</reference>
<name>A0AB33IVQ9_9BACT</name>
<dbReference type="InterPro" id="IPR026403">
    <property type="entry name" value="Lipo_with_rSAM"/>
</dbReference>
<keyword evidence="1" id="KW-0732">Signal</keyword>
<organism evidence="2">
    <name type="scientific">Prevotella sp. GTC17253</name>
    <dbReference type="NCBI Taxonomy" id="3236793"/>
    <lineage>
        <taxon>Bacteria</taxon>
        <taxon>Pseudomonadati</taxon>
        <taxon>Bacteroidota</taxon>
        <taxon>Bacteroidia</taxon>
        <taxon>Bacteroidales</taxon>
        <taxon>Prevotellaceae</taxon>
        <taxon>Prevotella</taxon>
    </lineage>
</organism>
<feature type="signal peptide" evidence="1">
    <location>
        <begin position="1"/>
        <end position="27"/>
    </location>
</feature>
<dbReference type="NCBIfam" id="TIGR04134">
    <property type="entry name" value="lipo_with_rSAM"/>
    <property type="match status" value="1"/>
</dbReference>
<accession>A0AB33IVQ9</accession>
<sequence>MKVKLTKWYHMLLAALFTLLGFESCSGSLNEDTTPVEYGTPNISFQVKGRVRAENGANLKGIRVTTKLNRSSWDGRDTVYTDAEGKYATKKLRGFNEKYLKEDLVITFEDVDGVANGGVFEKDSLKGMEAIVHQKGKGSGWYDGDFEVTADKKLKKTDI</sequence>
<evidence type="ECO:0008006" key="3">
    <source>
        <dbReference type="Google" id="ProtNLM"/>
    </source>
</evidence>
<feature type="chain" id="PRO_5044328893" description="Lipoprotein, rSAM/lipoprotein system" evidence="1">
    <location>
        <begin position="28"/>
        <end position="159"/>
    </location>
</feature>
<dbReference type="EMBL" id="AP035785">
    <property type="protein sequence ID" value="BFO71284.1"/>
    <property type="molecule type" value="Genomic_DNA"/>
</dbReference>
<proteinExistence type="predicted"/>
<dbReference type="AlphaFoldDB" id="A0AB33IVQ9"/>
<evidence type="ECO:0000256" key="1">
    <source>
        <dbReference type="SAM" id="SignalP"/>
    </source>
</evidence>
<protein>
    <recommendedName>
        <fullName evidence="3">Lipoprotein, rSAM/lipoprotein system</fullName>
    </recommendedName>
</protein>